<comment type="caution">
    <text evidence="1">The sequence shown here is derived from an EMBL/GenBank/DDBJ whole genome shotgun (WGS) entry which is preliminary data.</text>
</comment>
<dbReference type="Proteomes" id="UP000242660">
    <property type="component" value="Unassembled WGS sequence"/>
</dbReference>
<proteinExistence type="predicted"/>
<gene>
    <name evidence="1" type="ORF">BZL35_00466</name>
</gene>
<evidence type="ECO:0000313" key="1">
    <source>
        <dbReference type="EMBL" id="PSB92231.1"/>
    </source>
</evidence>
<evidence type="ECO:0000313" key="2">
    <source>
        <dbReference type="Proteomes" id="UP000242660"/>
    </source>
</evidence>
<organism evidence="1 2">
    <name type="scientific">Candidatus Pandoraea novymonadis</name>
    <dbReference type="NCBI Taxonomy" id="1808959"/>
    <lineage>
        <taxon>Bacteria</taxon>
        <taxon>Pseudomonadati</taxon>
        <taxon>Pseudomonadota</taxon>
        <taxon>Betaproteobacteria</taxon>
        <taxon>Burkholderiales</taxon>
        <taxon>Burkholderiaceae</taxon>
        <taxon>Pandoraea</taxon>
    </lineage>
</organism>
<keyword evidence="2" id="KW-1185">Reference proteome</keyword>
<dbReference type="EMBL" id="MUHY01000001">
    <property type="protein sequence ID" value="PSB92231.1"/>
    <property type="molecule type" value="Genomic_DNA"/>
</dbReference>
<name>A0ABX5FEZ7_9BURK</name>
<sequence length="80" mass="9085">MQYITQGINEHKHCERDDGCLMLYDIEGRYRTRPMLETTGDSQVLVAGDAFVSSPTNCLYVCSVIEKISVVVLLLLRDFL</sequence>
<accession>A0ABX5FEZ7</accession>
<reference evidence="1 2" key="1">
    <citation type="journal article" date="2017" name="Front. Microbiol.">
        <title>Genome of Ca. Pandoraea novymonadis, an Endosymbiotic Bacterium of the Trypanosomatid Novymonas esmeraldas.</title>
        <authorList>
            <person name="Kostygov A.Y."/>
            <person name="Butenko A."/>
            <person name="Nenarokova A."/>
            <person name="Tashyreva D."/>
            <person name="Flegontov P."/>
            <person name="Lukes J."/>
            <person name="Yurchenko V."/>
        </authorList>
    </citation>
    <scope>NUCLEOTIDE SEQUENCE [LARGE SCALE GENOMIC DNA]</scope>
    <source>
        <strain evidence="1 2">E262</strain>
    </source>
</reference>
<protein>
    <submittedName>
        <fullName evidence="1">Uncharacterized protein</fullName>
    </submittedName>
</protein>